<reference evidence="1" key="1">
    <citation type="submission" date="2020-05" db="EMBL/GenBank/DDBJ databases">
        <title>Large-scale comparative analyses of tick genomes elucidate their genetic diversity and vector capacities.</title>
        <authorList>
            <person name="Jia N."/>
            <person name="Wang J."/>
            <person name="Shi W."/>
            <person name="Du L."/>
            <person name="Sun Y."/>
            <person name="Zhan W."/>
            <person name="Jiang J."/>
            <person name="Wang Q."/>
            <person name="Zhang B."/>
            <person name="Ji P."/>
            <person name="Sakyi L.B."/>
            <person name="Cui X."/>
            <person name="Yuan T."/>
            <person name="Jiang B."/>
            <person name="Yang W."/>
            <person name="Lam T.T.-Y."/>
            <person name="Chang Q."/>
            <person name="Ding S."/>
            <person name="Wang X."/>
            <person name="Zhu J."/>
            <person name="Ruan X."/>
            <person name="Zhao L."/>
            <person name="Wei J."/>
            <person name="Que T."/>
            <person name="Du C."/>
            <person name="Cheng J."/>
            <person name="Dai P."/>
            <person name="Han X."/>
            <person name="Huang E."/>
            <person name="Gao Y."/>
            <person name="Liu J."/>
            <person name="Shao H."/>
            <person name="Ye R."/>
            <person name="Li L."/>
            <person name="Wei W."/>
            <person name="Wang X."/>
            <person name="Wang C."/>
            <person name="Yang T."/>
            <person name="Huo Q."/>
            <person name="Li W."/>
            <person name="Guo W."/>
            <person name="Chen H."/>
            <person name="Zhou L."/>
            <person name="Ni X."/>
            <person name="Tian J."/>
            <person name="Zhou Y."/>
            <person name="Sheng Y."/>
            <person name="Liu T."/>
            <person name="Pan Y."/>
            <person name="Xia L."/>
            <person name="Li J."/>
            <person name="Zhao F."/>
            <person name="Cao W."/>
        </authorList>
    </citation>
    <scope>NUCLEOTIDE SEQUENCE</scope>
    <source>
        <strain evidence="1">Hyas-2018</strain>
    </source>
</reference>
<sequence length="851" mass="91725">MAEEQAASPTVASAAAPAAASDSTAPVVPGTAASAPGQAAPTAVSEERAADTVTGDGGAGGSSIRKRSSKHHRKGAKKSHEKHHSSDTEPTQSQPQQQIAGTDGAQQVASGTTLVTSPSMSSDKSLSPPPPDHKEAVPERPKPVARAVEEQRLVVPELSHSPQPTATTSTGLLEYWPLAATIAVLVAVIVLYLLFAPPLLVKKASRAYTAVRRTCEPDGCRRRYQQLFAGAVNLSTPACDNFYAHVCGGWDASQSGKGKSSVLADSWRRLSRRAASRLSMVTVPANHPDPIHRASHFIYTCLDIIKTPKVPEVKEVFEQGNITWPKRNERPDFLGALFYMARRVFIPVAFDVATLETDQRGPSSPSEARTLFFGLPVRFVDHLRALARLRQSGKLLGHLRLTYQTLANSVNETRLNELASHFDHLDDFFKRYQSASSTVTRSANAAFFLQYTPSVPKTRWNDLTKRYLNASLVGEEGNLRGGVVIQGADVFSAIFEVHAKWGEHIADDIVGGLCIQALVGYMSSDLLTSLLGGSYELATESIYDRCFSDAYRFYDVAIIAYFHQQLSHEVLDLGQVATLVHQTFSGANRPGDTTSGAVTPATVARNSLAPPGSPGNFDLALASLSMLNMTALAKAYEEYPRESDSSLYNWMQHAAFAYSGGKSATGAPLWPSLNEDVARRAGRFRKFRLDLAHMEEPFYADNVSAAVLMAGVGARFAAALFYDRMAARTTDDLAEAYARNQECLFPGTGGGSPDLEVQGAVASVDVAWTALKAAGVAKSSFGTSAGLRDTVAGFVADDKLFFSFFCYLHCGEADGERLCNVPLRHSAGFSRVFGCGHGSVMNPEKKCRMSE</sequence>
<evidence type="ECO:0000313" key="1">
    <source>
        <dbReference type="EMBL" id="KAH6921947.1"/>
    </source>
</evidence>
<name>A0ACB7RH71_HYAAI</name>
<dbReference type="Proteomes" id="UP000821845">
    <property type="component" value="Chromosome 9"/>
</dbReference>
<accession>A0ACB7RH71</accession>
<protein>
    <submittedName>
        <fullName evidence="1">Uncharacterized protein</fullName>
    </submittedName>
</protein>
<proteinExistence type="predicted"/>
<gene>
    <name evidence="1" type="ORF">HPB50_006865</name>
</gene>
<comment type="caution">
    <text evidence="1">The sequence shown here is derived from an EMBL/GenBank/DDBJ whole genome shotgun (WGS) entry which is preliminary data.</text>
</comment>
<evidence type="ECO:0000313" key="2">
    <source>
        <dbReference type="Proteomes" id="UP000821845"/>
    </source>
</evidence>
<organism evidence="1 2">
    <name type="scientific">Hyalomma asiaticum</name>
    <name type="common">Tick</name>
    <dbReference type="NCBI Taxonomy" id="266040"/>
    <lineage>
        <taxon>Eukaryota</taxon>
        <taxon>Metazoa</taxon>
        <taxon>Ecdysozoa</taxon>
        <taxon>Arthropoda</taxon>
        <taxon>Chelicerata</taxon>
        <taxon>Arachnida</taxon>
        <taxon>Acari</taxon>
        <taxon>Parasitiformes</taxon>
        <taxon>Ixodida</taxon>
        <taxon>Ixodoidea</taxon>
        <taxon>Ixodidae</taxon>
        <taxon>Hyalomminae</taxon>
        <taxon>Hyalomma</taxon>
    </lineage>
</organism>
<dbReference type="EMBL" id="CM023489">
    <property type="protein sequence ID" value="KAH6921947.1"/>
    <property type="molecule type" value="Genomic_DNA"/>
</dbReference>
<keyword evidence="2" id="KW-1185">Reference proteome</keyword>